<keyword evidence="14" id="KW-1185">Reference proteome</keyword>
<feature type="transmembrane region" description="Helical" evidence="8">
    <location>
        <begin position="1158"/>
        <end position="1178"/>
    </location>
</feature>
<dbReference type="PANTHER" id="PTHR30465:SF0">
    <property type="entry name" value="OLIGOPEPTIDE TRANSPORT SYSTEM PERMEASE PROTEIN APPB"/>
    <property type="match status" value="1"/>
</dbReference>
<reference evidence="12" key="2">
    <citation type="submission" date="2024-04" db="EMBL/GenBank/DDBJ databases">
        <authorList>
            <person name="Chen Y."/>
            <person name="Shah S."/>
            <person name="Dougan E. K."/>
            <person name="Thang M."/>
            <person name="Chan C."/>
        </authorList>
    </citation>
    <scope>NUCLEOTIDE SEQUENCE [LARGE SCALE GENOMIC DNA]</scope>
</reference>
<evidence type="ECO:0000313" key="12">
    <source>
        <dbReference type="EMBL" id="CAL1124891.1"/>
    </source>
</evidence>
<keyword evidence="4 8" id="KW-0812">Transmembrane</keyword>
<feature type="transmembrane region" description="Helical" evidence="8">
    <location>
        <begin position="1241"/>
        <end position="1266"/>
    </location>
</feature>
<dbReference type="SUPFAM" id="SSF161098">
    <property type="entry name" value="MetI-like"/>
    <property type="match status" value="2"/>
</dbReference>
<evidence type="ECO:0000256" key="8">
    <source>
        <dbReference type="SAM" id="Phobius"/>
    </source>
</evidence>
<dbReference type="Gene3D" id="3.90.76.10">
    <property type="entry name" value="Dipeptide-binding Protein, Domain 1"/>
    <property type="match status" value="1"/>
</dbReference>
<evidence type="ECO:0000256" key="6">
    <source>
        <dbReference type="ARBA" id="ARBA00023136"/>
    </source>
</evidence>
<feature type="domain" description="ABC transmembrane type-1" evidence="10">
    <location>
        <begin position="1119"/>
        <end position="1308"/>
    </location>
</feature>
<keyword evidence="3" id="KW-1003">Cell membrane</keyword>
<sequence length="1324" mass="150026">MAVRLSKWIVLLLMLVTLPACSSGKRDEIDPNTTTPGDTAAAEIPEPKYEWPLVRPEGLPETLEALNSDIKWEDQPVVDSLKLLRDFQSTMPELATVEEALKLRNTSEENNAKILSALGRLPPENDEGVDYEATITRHTRADVKSTNPLMISSTSEFEVNGLTGIGFFGFDWEMNPFASSDTVVSWQASEDKMYDKVVMRDDLTWSDGTPITAHDVVFSYQTIMNPKIPIPAVRSGTDEIRWVEAYDDYTLLYVHRDALATNVWNVNFPIIPKHIYEDSIKDDFTMQDSEYHVRFENDPVVGGPFQIVSRSRGQEIVLERRDEYFMFEGRQVRDMPFFKRIRFRIIEDSNTALLAVKSGNIEELELTPEQWLTQTGGDDFYDRNTKVNGRAWTFFYFGWNQDPQLAPFFCDARVRQAMGYAFDHKEMLDTLCYGLYEPCAGIFHPSAWMAPQPPLEPYTQDLDKAEDLLDEAGWIDHDGDGIRDKEINGRLVPFQFKIITSNVPLRVAICNQLRESLDRIGVQCDVSPMEFTVWQDAMLKKNLQACFGGWGTGADPDTSMNIWGTGEARNSVNYSNPEVDRLFEEAKREFDRDKRAKLYAEIDRLIYEDQPYTFLYHQSSFYAFNKDLRGYMFSPRGPYSYSPGFSSICALATGARLRHAADAMFSYFVRRTLIALLTLVLITFLIYGLIRAMPGSPLTGEMMDPSRRLDPADIARMERAFGLDKPWYEAYGVWLKNLLQFDMGRSLHQKQPVADLIVERMGPTLLLSVTSLVLAYLLSIPMGLYASVRSGKTDERVMSTILYMLYSFPSFVAALLLQIVFAVKLGWLPLLGMYSSTYETMSTGAKIWDVFLHSLMPVACYTYGSLAYYSRFIRSNMLEVVQQDYIRTARAKGVREVRVIFHHAFRNTLIPLVTLMGLTLPSLLSGSIILEQIFSWPGMGRLFFESISARDYPVIMGLTLMFSVLTLLGQMLADFLYAVVVWSRFRRRKLAMIALYYIGFMVFVAVFAPAIAGTKPIVCYYKGHYYFPAMGYFNSKWENPVFYHDKFRREYPQNLKEKDPDSWAIWPLVYQDPYRRVRADEWEGMPGNPRRDEGHPNRYNIFGTNQAGVDVFAQMVHGTTIALLVGFVSMGIAAAIGITVGAVAGYAGGWLDITLSRLIEVVICIPPLVLILAIIAVIEKPTIWHMMAVLGCTRWTDIARLARAEFIKLRDSDFIIAARAVGVGQLRIMFRYILPNALAPVLVPITFGIAGAILIESGLSFLGFGAPPPNPSWGTLLNAGRTNLQLWWLVVFPGAAIFLAVLAYNLVGEGIQETTDPRLRGTRG</sequence>
<keyword evidence="5 8" id="KW-1133">Transmembrane helix</keyword>
<comment type="subcellular location">
    <subcellularLocation>
        <location evidence="1">Cell membrane</location>
        <topology evidence="1">Multi-pass membrane protein</topology>
    </subcellularLocation>
</comment>
<dbReference type="Proteomes" id="UP001152797">
    <property type="component" value="Unassembled WGS sequence"/>
</dbReference>
<feature type="chain" id="PRO_5043269479" evidence="9">
    <location>
        <begin position="25"/>
        <end position="1324"/>
    </location>
</feature>
<accession>A0A9P1BHG0</accession>
<keyword evidence="2" id="KW-0813">Transport</keyword>
<dbReference type="SUPFAM" id="SSF53850">
    <property type="entry name" value="Periplasmic binding protein-like II"/>
    <property type="match status" value="1"/>
</dbReference>
<dbReference type="Gene3D" id="3.40.190.10">
    <property type="entry name" value="Periplasmic binding protein-like II"/>
    <property type="match status" value="1"/>
</dbReference>
<keyword evidence="9" id="KW-0732">Signal</keyword>
<feature type="transmembrane region" description="Helical" evidence="8">
    <location>
        <begin position="994"/>
        <end position="1012"/>
    </location>
</feature>
<evidence type="ECO:0000313" key="11">
    <source>
        <dbReference type="EMBL" id="CAI3971516.1"/>
    </source>
</evidence>
<evidence type="ECO:0000256" key="4">
    <source>
        <dbReference type="ARBA" id="ARBA00022692"/>
    </source>
</evidence>
<dbReference type="PANTHER" id="PTHR30465">
    <property type="entry name" value="INNER MEMBRANE ABC TRANSPORTER"/>
    <property type="match status" value="1"/>
</dbReference>
<evidence type="ECO:0000256" key="1">
    <source>
        <dbReference type="ARBA" id="ARBA00004651"/>
    </source>
</evidence>
<evidence type="ECO:0000256" key="2">
    <source>
        <dbReference type="ARBA" id="ARBA00022448"/>
    </source>
</evidence>
<dbReference type="EMBL" id="CAMXCT010000001">
    <property type="protein sequence ID" value="CAI3971516.1"/>
    <property type="molecule type" value="Genomic_DNA"/>
</dbReference>
<dbReference type="CDD" id="cd06261">
    <property type="entry name" value="TM_PBP2"/>
    <property type="match status" value="2"/>
</dbReference>
<feature type="transmembrane region" description="Helical" evidence="8">
    <location>
        <begin position="669"/>
        <end position="690"/>
    </location>
</feature>
<dbReference type="GO" id="GO:0005886">
    <property type="term" value="C:plasma membrane"/>
    <property type="evidence" value="ECO:0007669"/>
    <property type="project" value="UniProtKB-SubCell"/>
</dbReference>
<feature type="transmembrane region" description="Helical" evidence="8">
    <location>
        <begin position="1121"/>
        <end position="1146"/>
    </location>
</feature>
<feature type="transmembrane region" description="Helical" evidence="8">
    <location>
        <begin position="954"/>
        <end position="982"/>
    </location>
</feature>
<dbReference type="EMBL" id="CAMXCT020000001">
    <property type="protein sequence ID" value="CAL1124891.1"/>
    <property type="molecule type" value="Genomic_DNA"/>
</dbReference>
<evidence type="ECO:0000259" key="10">
    <source>
        <dbReference type="PROSITE" id="PS50928"/>
    </source>
</evidence>
<dbReference type="InterPro" id="IPR045621">
    <property type="entry name" value="BPD_transp_1_N"/>
</dbReference>
<dbReference type="Gene3D" id="3.10.105.10">
    <property type="entry name" value="Dipeptide-binding Protein, Domain 3"/>
    <property type="match status" value="1"/>
</dbReference>
<evidence type="ECO:0000313" key="14">
    <source>
        <dbReference type="Proteomes" id="UP001152797"/>
    </source>
</evidence>
<dbReference type="Gene3D" id="1.10.3720.10">
    <property type="entry name" value="MetI-like"/>
    <property type="match status" value="2"/>
</dbReference>
<dbReference type="Pfam" id="PF00496">
    <property type="entry name" value="SBP_bac_5"/>
    <property type="match status" value="1"/>
</dbReference>
<feature type="transmembrane region" description="Helical" evidence="8">
    <location>
        <begin position="639"/>
        <end position="657"/>
    </location>
</feature>
<evidence type="ECO:0000256" key="9">
    <source>
        <dbReference type="SAM" id="SignalP"/>
    </source>
</evidence>
<feature type="transmembrane region" description="Helical" evidence="8">
    <location>
        <begin position="1286"/>
        <end position="1307"/>
    </location>
</feature>
<feature type="signal peptide" evidence="9">
    <location>
        <begin position="1"/>
        <end position="24"/>
    </location>
</feature>
<dbReference type="OrthoDB" id="446261at2759"/>
<dbReference type="PROSITE" id="PS50928">
    <property type="entry name" value="ABC_TM1"/>
    <property type="match status" value="2"/>
</dbReference>
<feature type="transmembrane region" description="Helical" evidence="8">
    <location>
        <begin position="908"/>
        <end position="934"/>
    </location>
</feature>
<feature type="transmembrane region" description="Helical" evidence="8">
    <location>
        <begin position="847"/>
        <end position="869"/>
    </location>
</feature>
<dbReference type="Pfam" id="PF00528">
    <property type="entry name" value="BPD_transp_1"/>
    <property type="match status" value="2"/>
</dbReference>
<dbReference type="CDD" id="cd08514">
    <property type="entry name" value="PBP2_AppA_like"/>
    <property type="match status" value="1"/>
</dbReference>
<name>A0A9P1BHG0_9DINO</name>
<dbReference type="EMBL" id="CAMXCT030000001">
    <property type="protein sequence ID" value="CAL4758828.1"/>
    <property type="molecule type" value="Genomic_DNA"/>
</dbReference>
<dbReference type="GO" id="GO:0055085">
    <property type="term" value="P:transmembrane transport"/>
    <property type="evidence" value="ECO:0007669"/>
    <property type="project" value="InterPro"/>
</dbReference>
<dbReference type="Pfam" id="PF12911">
    <property type="entry name" value="OppC_N"/>
    <property type="match status" value="1"/>
</dbReference>
<dbReference type="Pfam" id="PF19300">
    <property type="entry name" value="BPD_transp_1_N"/>
    <property type="match status" value="1"/>
</dbReference>
<comment type="caution">
    <text evidence="11">The sequence shown here is derived from an EMBL/GenBank/DDBJ whole genome shotgun (WGS) entry which is preliminary data.</text>
</comment>
<evidence type="ECO:0000313" key="13">
    <source>
        <dbReference type="EMBL" id="CAL4758828.1"/>
    </source>
</evidence>
<dbReference type="InterPro" id="IPR000914">
    <property type="entry name" value="SBP_5_dom"/>
</dbReference>
<evidence type="ECO:0000256" key="3">
    <source>
        <dbReference type="ARBA" id="ARBA00022475"/>
    </source>
</evidence>
<dbReference type="InterPro" id="IPR025966">
    <property type="entry name" value="OppC_N"/>
</dbReference>
<feature type="transmembrane region" description="Helical" evidence="8">
    <location>
        <begin position="800"/>
        <end position="827"/>
    </location>
</feature>
<proteinExistence type="predicted"/>
<reference evidence="11" key="1">
    <citation type="submission" date="2022-10" db="EMBL/GenBank/DDBJ databases">
        <authorList>
            <person name="Chen Y."/>
            <person name="Dougan E. K."/>
            <person name="Chan C."/>
            <person name="Rhodes N."/>
            <person name="Thang M."/>
        </authorList>
    </citation>
    <scope>NUCLEOTIDE SEQUENCE</scope>
</reference>
<keyword evidence="6 8" id="KW-0472">Membrane</keyword>
<evidence type="ECO:0000256" key="5">
    <source>
        <dbReference type="ARBA" id="ARBA00022989"/>
    </source>
</evidence>
<gene>
    <name evidence="11" type="ORF">C1SCF055_LOCUS106</name>
</gene>
<feature type="transmembrane region" description="Helical" evidence="8">
    <location>
        <begin position="765"/>
        <end position="788"/>
    </location>
</feature>
<evidence type="ECO:0000256" key="7">
    <source>
        <dbReference type="SAM" id="MobiDB-lite"/>
    </source>
</evidence>
<feature type="domain" description="ABC transmembrane type-1" evidence="10">
    <location>
        <begin position="761"/>
        <end position="973"/>
    </location>
</feature>
<protein>
    <submittedName>
        <fullName evidence="13">Oligopeptide transport system permease protein AppB</fullName>
    </submittedName>
</protein>
<feature type="region of interest" description="Disordered" evidence="7">
    <location>
        <begin position="24"/>
        <end position="46"/>
    </location>
</feature>
<dbReference type="InterPro" id="IPR035906">
    <property type="entry name" value="MetI-like_sf"/>
</dbReference>
<dbReference type="InterPro" id="IPR000515">
    <property type="entry name" value="MetI-like"/>
</dbReference>
<organism evidence="11">
    <name type="scientific">Cladocopium goreaui</name>
    <dbReference type="NCBI Taxonomy" id="2562237"/>
    <lineage>
        <taxon>Eukaryota</taxon>
        <taxon>Sar</taxon>
        <taxon>Alveolata</taxon>
        <taxon>Dinophyceae</taxon>
        <taxon>Suessiales</taxon>
        <taxon>Symbiodiniaceae</taxon>
        <taxon>Cladocopium</taxon>
    </lineage>
</organism>